<proteinExistence type="predicted"/>
<dbReference type="EMBL" id="BPLR01012326">
    <property type="protein sequence ID" value="GIY53143.1"/>
    <property type="molecule type" value="Genomic_DNA"/>
</dbReference>
<feature type="compositionally biased region" description="Polar residues" evidence="1">
    <location>
        <begin position="8"/>
        <end position="26"/>
    </location>
</feature>
<sequence>MDTIPKKATTSLKASITNAKGNTRPNDFSRPLAFNPCKALHHARSEQKRILNILQPPQKAQSGQTTLLRLINIVRNKEK</sequence>
<feature type="region of interest" description="Disordered" evidence="1">
    <location>
        <begin position="1"/>
        <end position="30"/>
    </location>
</feature>
<reference evidence="2 3" key="1">
    <citation type="submission" date="2021-06" db="EMBL/GenBank/DDBJ databases">
        <title>Caerostris extrusa draft genome.</title>
        <authorList>
            <person name="Kono N."/>
            <person name="Arakawa K."/>
        </authorList>
    </citation>
    <scope>NUCLEOTIDE SEQUENCE [LARGE SCALE GENOMIC DNA]</scope>
</reference>
<dbReference type="AlphaFoldDB" id="A0AAV4U5Z2"/>
<accession>A0AAV4U5Z2</accession>
<evidence type="ECO:0000256" key="1">
    <source>
        <dbReference type="SAM" id="MobiDB-lite"/>
    </source>
</evidence>
<gene>
    <name evidence="2" type="ORF">CEXT_29741</name>
</gene>
<evidence type="ECO:0000313" key="2">
    <source>
        <dbReference type="EMBL" id="GIY53143.1"/>
    </source>
</evidence>
<dbReference type="Proteomes" id="UP001054945">
    <property type="component" value="Unassembled WGS sequence"/>
</dbReference>
<comment type="caution">
    <text evidence="2">The sequence shown here is derived from an EMBL/GenBank/DDBJ whole genome shotgun (WGS) entry which is preliminary data.</text>
</comment>
<protein>
    <submittedName>
        <fullName evidence="2">Uncharacterized protein</fullName>
    </submittedName>
</protein>
<organism evidence="2 3">
    <name type="scientific">Caerostris extrusa</name>
    <name type="common">Bark spider</name>
    <name type="synonym">Caerostris bankana</name>
    <dbReference type="NCBI Taxonomy" id="172846"/>
    <lineage>
        <taxon>Eukaryota</taxon>
        <taxon>Metazoa</taxon>
        <taxon>Ecdysozoa</taxon>
        <taxon>Arthropoda</taxon>
        <taxon>Chelicerata</taxon>
        <taxon>Arachnida</taxon>
        <taxon>Araneae</taxon>
        <taxon>Araneomorphae</taxon>
        <taxon>Entelegynae</taxon>
        <taxon>Araneoidea</taxon>
        <taxon>Araneidae</taxon>
        <taxon>Caerostris</taxon>
    </lineage>
</organism>
<name>A0AAV4U5Z2_CAEEX</name>
<evidence type="ECO:0000313" key="3">
    <source>
        <dbReference type="Proteomes" id="UP001054945"/>
    </source>
</evidence>
<keyword evidence="3" id="KW-1185">Reference proteome</keyword>